<evidence type="ECO:0000313" key="2">
    <source>
        <dbReference type="Proteomes" id="UP001150217"/>
    </source>
</evidence>
<comment type="caution">
    <text evidence="1">The sequence shown here is derived from an EMBL/GenBank/DDBJ whole genome shotgun (WGS) entry which is preliminary data.</text>
</comment>
<proteinExistence type="predicted"/>
<reference evidence="1" key="1">
    <citation type="submission" date="2022-08" db="EMBL/GenBank/DDBJ databases">
        <title>A Global Phylogenomic Analysis of the Shiitake Genus Lentinula.</title>
        <authorList>
            <consortium name="DOE Joint Genome Institute"/>
            <person name="Sierra-Patev S."/>
            <person name="Min B."/>
            <person name="Naranjo-Ortiz M."/>
            <person name="Looney B."/>
            <person name="Konkel Z."/>
            <person name="Slot J.C."/>
            <person name="Sakamoto Y."/>
            <person name="Steenwyk J.L."/>
            <person name="Rokas A."/>
            <person name="Carro J."/>
            <person name="Camarero S."/>
            <person name="Ferreira P."/>
            <person name="Molpeceres G."/>
            <person name="Ruiz-Duenas F.J."/>
            <person name="Serrano A."/>
            <person name="Henrissat B."/>
            <person name="Drula E."/>
            <person name="Hughes K.W."/>
            <person name="Mata J.L."/>
            <person name="Ishikawa N.K."/>
            <person name="Vargas-Isla R."/>
            <person name="Ushijima S."/>
            <person name="Smith C.A."/>
            <person name="Ahrendt S."/>
            <person name="Andreopoulos W."/>
            <person name="He G."/>
            <person name="Labutti K."/>
            <person name="Lipzen A."/>
            <person name="Ng V."/>
            <person name="Riley R."/>
            <person name="Sandor L."/>
            <person name="Barry K."/>
            <person name="Martinez A.T."/>
            <person name="Xiao Y."/>
            <person name="Gibbons J.G."/>
            <person name="Terashima K."/>
            <person name="Grigoriev I.V."/>
            <person name="Hibbett D.S."/>
        </authorList>
    </citation>
    <scope>NUCLEOTIDE SEQUENCE</scope>
    <source>
        <strain evidence="1">RHP3577 ss4</strain>
    </source>
</reference>
<dbReference type="InterPro" id="IPR023214">
    <property type="entry name" value="HAD_sf"/>
</dbReference>
<keyword evidence="2" id="KW-1185">Reference proteome</keyword>
<dbReference type="SUPFAM" id="SSF56784">
    <property type="entry name" value="HAD-like"/>
    <property type="match status" value="1"/>
</dbReference>
<dbReference type="InterPro" id="IPR023198">
    <property type="entry name" value="PGP-like_dom2"/>
</dbReference>
<dbReference type="Gene3D" id="3.40.50.1000">
    <property type="entry name" value="HAD superfamily/HAD-like"/>
    <property type="match status" value="1"/>
</dbReference>
<dbReference type="InterPro" id="IPR036412">
    <property type="entry name" value="HAD-like_sf"/>
</dbReference>
<dbReference type="Pfam" id="PF00702">
    <property type="entry name" value="Hydrolase"/>
    <property type="match status" value="1"/>
</dbReference>
<dbReference type="InterPro" id="IPR052898">
    <property type="entry name" value="ACAD10-like"/>
</dbReference>
<accession>A0ABQ8V8I7</accession>
<dbReference type="SFLD" id="SFLDG01129">
    <property type="entry name" value="C1.5:_HAD__Beta-PGM__Phosphata"/>
    <property type="match status" value="1"/>
</dbReference>
<dbReference type="SFLD" id="SFLDS00003">
    <property type="entry name" value="Haloacid_Dehalogenase"/>
    <property type="match status" value="1"/>
</dbReference>
<dbReference type="PANTHER" id="PTHR47829:SF1">
    <property type="entry name" value="HAD FAMILY PHOSPHATASE"/>
    <property type="match status" value="1"/>
</dbReference>
<gene>
    <name evidence="1" type="ORF">C8R41DRAFT_922716</name>
</gene>
<evidence type="ECO:0000313" key="1">
    <source>
        <dbReference type="EMBL" id="KAJ4479501.1"/>
    </source>
</evidence>
<sequence length="276" mass="31181">MVEAHEFKAVVFDIGGVVVRSPFLAIARYEREHRIPENYLNCSIVARGSEGAWQKFERGELELFPFYKAFSQNLSDTVNGNIWYRDFCKRKGIQCPELPDTLRVDGREVSLLQSLLVRFNEGRMKLFGMMMRESSQYDPHILEAIRRIRAADKHKIIALTNNFSRNDTAIPSSELDFLGWQDGATPNKLKALFDDFCDSSTLGTRKPEPRFYLLACERNGIKPSEAVFLDDIGLNLKAARDLGMETIHVPIGGTLTAVKVLGQKLGLDLTAEPPKL</sequence>
<protein>
    <submittedName>
        <fullName evidence="1">HAD-like domain-containing protein</fullName>
    </submittedName>
</protein>
<dbReference type="PANTHER" id="PTHR47829">
    <property type="entry name" value="HYDROLASE, PUTATIVE (AFU_ORTHOLOGUE AFUA_1G12880)-RELATED"/>
    <property type="match status" value="1"/>
</dbReference>
<name>A0ABQ8V8I7_9AGAR</name>
<dbReference type="EMBL" id="JANVFT010000063">
    <property type="protein sequence ID" value="KAJ4479501.1"/>
    <property type="molecule type" value="Genomic_DNA"/>
</dbReference>
<dbReference type="NCBIfam" id="TIGR01509">
    <property type="entry name" value="HAD-SF-IA-v3"/>
    <property type="match status" value="1"/>
</dbReference>
<dbReference type="CDD" id="cd02603">
    <property type="entry name" value="HAD_sEH-N_like"/>
    <property type="match status" value="1"/>
</dbReference>
<dbReference type="InterPro" id="IPR006439">
    <property type="entry name" value="HAD-SF_hydro_IA"/>
</dbReference>
<organism evidence="1 2">
    <name type="scientific">Lentinula lateritia</name>
    <dbReference type="NCBI Taxonomy" id="40482"/>
    <lineage>
        <taxon>Eukaryota</taxon>
        <taxon>Fungi</taxon>
        <taxon>Dikarya</taxon>
        <taxon>Basidiomycota</taxon>
        <taxon>Agaricomycotina</taxon>
        <taxon>Agaricomycetes</taxon>
        <taxon>Agaricomycetidae</taxon>
        <taxon>Agaricales</taxon>
        <taxon>Marasmiineae</taxon>
        <taxon>Omphalotaceae</taxon>
        <taxon>Lentinula</taxon>
    </lineage>
</organism>
<dbReference type="Proteomes" id="UP001150217">
    <property type="component" value="Unassembled WGS sequence"/>
</dbReference>
<dbReference type="Gene3D" id="1.10.150.240">
    <property type="entry name" value="Putative phosphatase, domain 2"/>
    <property type="match status" value="1"/>
</dbReference>